<gene>
    <name evidence="2" type="ORF">DCAR_029137</name>
    <name evidence="3" type="ORF">DCAR_0933494</name>
</gene>
<evidence type="ECO:0000313" key="3">
    <source>
        <dbReference type="EMBL" id="WOH13979.1"/>
    </source>
</evidence>
<keyword evidence="1" id="KW-0472">Membrane</keyword>
<dbReference type="KEGG" id="dcr:108200869"/>
<organism evidence="2">
    <name type="scientific">Daucus carota subsp. sativus</name>
    <name type="common">Carrot</name>
    <dbReference type="NCBI Taxonomy" id="79200"/>
    <lineage>
        <taxon>Eukaryota</taxon>
        <taxon>Viridiplantae</taxon>
        <taxon>Streptophyta</taxon>
        <taxon>Embryophyta</taxon>
        <taxon>Tracheophyta</taxon>
        <taxon>Spermatophyta</taxon>
        <taxon>Magnoliopsida</taxon>
        <taxon>eudicotyledons</taxon>
        <taxon>Gunneridae</taxon>
        <taxon>Pentapetalae</taxon>
        <taxon>asterids</taxon>
        <taxon>campanulids</taxon>
        <taxon>Apiales</taxon>
        <taxon>Apiaceae</taxon>
        <taxon>Apioideae</taxon>
        <taxon>Scandiceae</taxon>
        <taxon>Daucinae</taxon>
        <taxon>Daucus</taxon>
        <taxon>Daucus sect. Daucus</taxon>
    </lineage>
</organism>
<accession>A0A175YD29</accession>
<keyword evidence="4" id="KW-1185">Reference proteome</keyword>
<keyword evidence="1" id="KW-1133">Transmembrane helix</keyword>
<name>A0A175YD29_DAUCS</name>
<dbReference type="EMBL" id="CP093351">
    <property type="protein sequence ID" value="WOH13979.1"/>
    <property type="molecule type" value="Genomic_DNA"/>
</dbReference>
<evidence type="ECO:0000313" key="4">
    <source>
        <dbReference type="Proteomes" id="UP000077755"/>
    </source>
</evidence>
<reference evidence="2" key="1">
    <citation type="journal article" date="2016" name="Nat. Genet.">
        <title>A high-quality carrot genome assembly provides new insights into carotenoid accumulation and asterid genome evolution.</title>
        <authorList>
            <person name="Iorizzo M."/>
            <person name="Ellison S."/>
            <person name="Senalik D."/>
            <person name="Zeng P."/>
            <person name="Satapoomin P."/>
            <person name="Huang J."/>
            <person name="Bowman M."/>
            <person name="Iovene M."/>
            <person name="Sanseverino W."/>
            <person name="Cavagnaro P."/>
            <person name="Yildiz M."/>
            <person name="Macko-Podgorni A."/>
            <person name="Moranska E."/>
            <person name="Grzebelus E."/>
            <person name="Grzebelus D."/>
            <person name="Ashrafi H."/>
            <person name="Zheng Z."/>
            <person name="Cheng S."/>
            <person name="Spooner D."/>
            <person name="Van Deynze A."/>
            <person name="Simon P."/>
        </authorList>
    </citation>
    <scope>NUCLEOTIDE SEQUENCE [LARGE SCALE GENOMIC DNA]</scope>
    <source>
        <tissue evidence="2">Leaf</tissue>
    </source>
</reference>
<feature type="transmembrane region" description="Helical" evidence="1">
    <location>
        <begin position="86"/>
        <end position="104"/>
    </location>
</feature>
<proteinExistence type="predicted"/>
<evidence type="ECO:0000313" key="2">
    <source>
        <dbReference type="EMBL" id="KZM81524.1"/>
    </source>
</evidence>
<feature type="transmembrane region" description="Helical" evidence="1">
    <location>
        <begin position="54"/>
        <end position="74"/>
    </location>
</feature>
<dbReference type="AlphaFoldDB" id="A0A175YD29"/>
<sequence length="128" mass="15059">MGLNLTRICRDFLELSEAGTRWIEETRDRYVNSVVLWFHMNKEQILIKFKKNPVLCVAVVLLLALIVIHSPILGYEGAVPRWIASWIAWMSIFAVISLTYQIFVEMKRFKLTWKKYKKVYCSGMLLDT</sequence>
<dbReference type="EMBL" id="LNRQ01000009">
    <property type="protein sequence ID" value="KZM81524.1"/>
    <property type="molecule type" value="Genomic_DNA"/>
</dbReference>
<evidence type="ECO:0000256" key="1">
    <source>
        <dbReference type="SAM" id="Phobius"/>
    </source>
</evidence>
<dbReference type="Proteomes" id="UP000077755">
    <property type="component" value="Chromosome 9"/>
</dbReference>
<protein>
    <submittedName>
        <fullName evidence="2">Uncharacterized protein</fullName>
    </submittedName>
</protein>
<dbReference type="Gramene" id="KZM81524">
    <property type="protein sequence ID" value="KZM81524"/>
    <property type="gene ID" value="DCAR_029137"/>
</dbReference>
<reference evidence="3" key="2">
    <citation type="submission" date="2022-03" db="EMBL/GenBank/DDBJ databases">
        <title>Draft title - Genomic analysis of global carrot germplasm unveils the trajectory of domestication and the origin of high carotenoid orange carrot.</title>
        <authorList>
            <person name="Iorizzo M."/>
            <person name="Ellison S."/>
            <person name="Senalik D."/>
            <person name="Macko-Podgorni A."/>
            <person name="Grzebelus D."/>
            <person name="Bostan H."/>
            <person name="Rolling W."/>
            <person name="Curaba J."/>
            <person name="Simon P."/>
        </authorList>
    </citation>
    <scope>NUCLEOTIDE SEQUENCE</scope>
    <source>
        <tissue evidence="3">Leaf</tissue>
    </source>
</reference>
<keyword evidence="1" id="KW-0812">Transmembrane</keyword>